<comment type="caution">
    <text evidence="7">The sequence shown here is derived from an EMBL/GenBank/DDBJ whole genome shotgun (WGS) entry which is preliminary data.</text>
</comment>
<keyword evidence="3 5" id="KW-0732">Signal</keyword>
<name>A0A9X2C453_9BURK</name>
<evidence type="ECO:0000313" key="8">
    <source>
        <dbReference type="Proteomes" id="UP001139353"/>
    </source>
</evidence>
<comment type="subcellular location">
    <subcellularLocation>
        <location evidence="1">Cell envelope</location>
    </subcellularLocation>
</comment>
<feature type="domain" description="Solute-binding protein family 3/N-terminal" evidence="6">
    <location>
        <begin position="37"/>
        <end position="257"/>
    </location>
</feature>
<dbReference type="PANTHER" id="PTHR35936:SF37">
    <property type="entry name" value="AMINO ACID ABC TRANSPORTER SUBSTRATE-BINDING PROTEIN"/>
    <property type="match status" value="1"/>
</dbReference>
<evidence type="ECO:0000256" key="5">
    <source>
        <dbReference type="SAM" id="SignalP"/>
    </source>
</evidence>
<dbReference type="InterPro" id="IPR001638">
    <property type="entry name" value="Solute-binding_3/MltF_N"/>
</dbReference>
<evidence type="ECO:0000256" key="2">
    <source>
        <dbReference type="ARBA" id="ARBA00010333"/>
    </source>
</evidence>
<dbReference type="Gene3D" id="3.40.190.10">
    <property type="entry name" value="Periplasmic binding protein-like II"/>
    <property type="match status" value="2"/>
</dbReference>
<reference evidence="7" key="1">
    <citation type="submission" date="2021-11" db="EMBL/GenBank/DDBJ databases">
        <title>BS-T2-15 a new species belonging to the Comamonadaceae family isolated from the soil of a French oak forest.</title>
        <authorList>
            <person name="Mieszkin S."/>
            <person name="Alain K."/>
        </authorList>
    </citation>
    <scope>NUCLEOTIDE SEQUENCE</scope>
    <source>
        <strain evidence="7">BS-T2-15</strain>
    </source>
</reference>
<dbReference type="SMART" id="SM00062">
    <property type="entry name" value="PBPb"/>
    <property type="match status" value="1"/>
</dbReference>
<dbReference type="Proteomes" id="UP001139353">
    <property type="component" value="Unassembled WGS sequence"/>
</dbReference>
<feature type="signal peptide" evidence="5">
    <location>
        <begin position="1"/>
        <end position="25"/>
    </location>
</feature>
<feature type="chain" id="PRO_5040730945" evidence="5">
    <location>
        <begin position="26"/>
        <end position="263"/>
    </location>
</feature>
<dbReference type="EMBL" id="JAJLJH010000009">
    <property type="protein sequence ID" value="MCK9688685.1"/>
    <property type="molecule type" value="Genomic_DNA"/>
</dbReference>
<proteinExistence type="inferred from homology"/>
<dbReference type="PROSITE" id="PS51318">
    <property type="entry name" value="TAT"/>
    <property type="match status" value="1"/>
</dbReference>
<gene>
    <name evidence="7" type="ORF">LPC04_23485</name>
</gene>
<dbReference type="PANTHER" id="PTHR35936">
    <property type="entry name" value="MEMBRANE-BOUND LYTIC MUREIN TRANSGLYCOSYLASE F"/>
    <property type="match status" value="1"/>
</dbReference>
<protein>
    <submittedName>
        <fullName evidence="7">Transporter substrate-binding domain-containing protein</fullName>
    </submittedName>
</protein>
<evidence type="ECO:0000256" key="4">
    <source>
        <dbReference type="RuleBase" id="RU003744"/>
    </source>
</evidence>
<dbReference type="SUPFAM" id="SSF53850">
    <property type="entry name" value="Periplasmic binding protein-like II"/>
    <property type="match status" value="1"/>
</dbReference>
<evidence type="ECO:0000256" key="3">
    <source>
        <dbReference type="ARBA" id="ARBA00022729"/>
    </source>
</evidence>
<comment type="similarity">
    <text evidence="2 4">Belongs to the bacterial solute-binding protein 3 family.</text>
</comment>
<dbReference type="PROSITE" id="PS01039">
    <property type="entry name" value="SBP_BACTERIAL_3"/>
    <property type="match status" value="1"/>
</dbReference>
<accession>A0A9X2C453</accession>
<dbReference type="InterPro" id="IPR006311">
    <property type="entry name" value="TAT_signal"/>
</dbReference>
<dbReference type="AlphaFoldDB" id="A0A9X2C453"/>
<keyword evidence="8" id="KW-1185">Reference proteome</keyword>
<evidence type="ECO:0000313" key="7">
    <source>
        <dbReference type="EMBL" id="MCK9688685.1"/>
    </source>
</evidence>
<organism evidence="7 8">
    <name type="scientific">Scleromatobacter humisilvae</name>
    <dbReference type="NCBI Taxonomy" id="2897159"/>
    <lineage>
        <taxon>Bacteria</taxon>
        <taxon>Pseudomonadati</taxon>
        <taxon>Pseudomonadota</taxon>
        <taxon>Betaproteobacteria</taxon>
        <taxon>Burkholderiales</taxon>
        <taxon>Sphaerotilaceae</taxon>
        <taxon>Scleromatobacter</taxon>
    </lineage>
</organism>
<sequence>MTLQRRPFLALALSAGLLLSTTARADSALDAVMAKKSITIAIPTDFPPYGFVGTDMAPQGLDVDMARLIAARLGVAVELVPVTSANRIPYLQTHKADLVISTLGKNPEREKVIDFTAAYSPFFQAVFAAKSVSIKSPADLAGKTIGVTRGAIEDLELSKIAPQGADIKRFEDNNATVSAFVSGQVQVIATGASVAGNMMARNPALGTEYKLLLKDSPNFIGVAKGDDKLRQKVNDIIAAARSSGEIDRLCMKWLGRPGGDLPN</sequence>
<dbReference type="RefSeq" id="WP_275684730.1">
    <property type="nucleotide sequence ID" value="NZ_JAJLJH010000009.1"/>
</dbReference>
<dbReference type="Pfam" id="PF00497">
    <property type="entry name" value="SBP_bac_3"/>
    <property type="match status" value="1"/>
</dbReference>
<evidence type="ECO:0000256" key="1">
    <source>
        <dbReference type="ARBA" id="ARBA00004196"/>
    </source>
</evidence>
<dbReference type="InterPro" id="IPR018313">
    <property type="entry name" value="SBP_3_CS"/>
</dbReference>
<dbReference type="CDD" id="cd01072">
    <property type="entry name" value="PBP2_SMa0082_like"/>
    <property type="match status" value="1"/>
</dbReference>
<dbReference type="GO" id="GO:0030313">
    <property type="term" value="C:cell envelope"/>
    <property type="evidence" value="ECO:0007669"/>
    <property type="project" value="UniProtKB-SubCell"/>
</dbReference>
<evidence type="ECO:0000259" key="6">
    <source>
        <dbReference type="SMART" id="SM00062"/>
    </source>
</evidence>